<dbReference type="InterPro" id="IPR021276">
    <property type="entry name" value="DUF2855"/>
</dbReference>
<name>A0ABT3TKT5_9GAMM</name>
<reference evidence="1" key="1">
    <citation type="submission" date="2019-02" db="EMBL/GenBank/DDBJ databases">
        <authorList>
            <person name="Li S.-H."/>
        </authorList>
    </citation>
    <scope>NUCLEOTIDE SEQUENCE</scope>
    <source>
        <strain evidence="1">IMCC14734</strain>
    </source>
</reference>
<evidence type="ECO:0000313" key="1">
    <source>
        <dbReference type="EMBL" id="MCX2982942.1"/>
    </source>
</evidence>
<proteinExistence type="predicted"/>
<dbReference type="Pfam" id="PF11017">
    <property type="entry name" value="DUF2855"/>
    <property type="match status" value="1"/>
</dbReference>
<dbReference type="EMBL" id="SHNN01000005">
    <property type="protein sequence ID" value="MCX2982942.1"/>
    <property type="molecule type" value="Genomic_DNA"/>
</dbReference>
<evidence type="ECO:0000313" key="2">
    <source>
        <dbReference type="Proteomes" id="UP001143362"/>
    </source>
</evidence>
<comment type="caution">
    <text evidence="1">The sequence shown here is derived from an EMBL/GenBank/DDBJ whole genome shotgun (WGS) entry which is preliminary data.</text>
</comment>
<keyword evidence="2" id="KW-1185">Reference proteome</keyword>
<accession>A0ABT3TKT5</accession>
<organism evidence="1 2">
    <name type="scientific">Candidatus Litorirhabdus singularis</name>
    <dbReference type="NCBI Taxonomy" id="2518993"/>
    <lineage>
        <taxon>Bacteria</taxon>
        <taxon>Pseudomonadati</taxon>
        <taxon>Pseudomonadota</taxon>
        <taxon>Gammaproteobacteria</taxon>
        <taxon>Cellvibrionales</taxon>
        <taxon>Halieaceae</taxon>
        <taxon>Candidatus Litorirhabdus</taxon>
    </lineage>
</organism>
<sequence>MHSLYRLRSYIMSQDFLVNRSNLAEAKMASAVTPVAASGEAVLRVDKFALTANNITYGVAGDIIGYWNFFPAEAGWGRIPVWGIATVQSSEHPGMKVGDRFYGYFPMSTELLVKPERVTERGFFDAAEHRAELPIVYNQYSKMTVDNGFDPALDNHAMLYRPLFTTSFVLDDYLADNDFFGADSVILGSASSKTAFGLAFMLQRRGGKKVIGLTSAGNVDFCKGLGLYNEVLTYAEVESLPQAASAYVDMSGNGDVLRRLHHHLADNLLCSCGVGVTHHESGLGQGSDDMPGAKPQMFFAPSQIVKRNEELGPEIYQQQIGEATQAFLAEVDNWVSIEEHAFSDVDAVFHTILDGASPTRGYVITAG</sequence>
<protein>
    <submittedName>
        <fullName evidence="1">DUF2855 family protein</fullName>
    </submittedName>
</protein>
<gene>
    <name evidence="1" type="ORF">EYC98_18930</name>
</gene>
<dbReference type="Proteomes" id="UP001143362">
    <property type="component" value="Unassembled WGS sequence"/>
</dbReference>